<evidence type="ECO:0000256" key="1">
    <source>
        <dbReference type="ARBA" id="ARBA00007125"/>
    </source>
</evidence>
<dbReference type="EMBL" id="FOYZ01000013">
    <property type="protein sequence ID" value="SFR98317.1"/>
    <property type="molecule type" value="Genomic_DNA"/>
</dbReference>
<dbReference type="OrthoDB" id="9814545at2"/>
<dbReference type="Pfam" id="PF02541">
    <property type="entry name" value="Ppx-GppA"/>
    <property type="match status" value="1"/>
</dbReference>
<feature type="domain" description="Ppx/GppA phosphatase C-terminal" evidence="3">
    <location>
        <begin position="324"/>
        <end position="468"/>
    </location>
</feature>
<dbReference type="Pfam" id="PF21447">
    <property type="entry name" value="Ppx-GppA_III"/>
    <property type="match status" value="1"/>
</dbReference>
<evidence type="ECO:0000259" key="3">
    <source>
        <dbReference type="Pfam" id="PF21447"/>
    </source>
</evidence>
<evidence type="ECO:0000259" key="2">
    <source>
        <dbReference type="Pfam" id="PF02541"/>
    </source>
</evidence>
<dbReference type="Gene3D" id="1.10.3210.10">
    <property type="entry name" value="Hypothetical protein af1432"/>
    <property type="match status" value="1"/>
</dbReference>
<feature type="domain" description="Ppx/GppA phosphatase N-terminal" evidence="2">
    <location>
        <begin position="29"/>
        <end position="305"/>
    </location>
</feature>
<sequence>MPITTFAAIDVGSNEISLKIFDISKKYGINEVDHVRHTIELGSETYKYGKISSSLVNELCDVLKGFTEKMKEYNVQDYIAYATSAIREASNSVLILDQIKLRSQIKVKIISNSEQRFLCCKAIALKESSFQKIIEKGTAIVDVSSGSMQITLFDKGSLICTQNIKLGSLRIREMLSDLENKTDDYHNLISEYINNDLKTFSDLLFKYYKIEHIIAVGEQLNEFMFYAEERLKMQAVPAKEFKRIFEKISKKSLESISTDLSISKEQASLVLPTAMIYNTIFTETNAQNIYFSDITLCDGIAADYAEKKEKIISGHDFVNDIVSAAKNIASRYHCNSKHTENVEYLSLSIYDGIRKLHGLGKRERLLLQIAVILHSCGEYINMNSVQENSYNIVMSTEIIGLSHHEREIVANLVRYNTQTFPRYTHLIAGLDKDTYIKISKLLAILQIANAMDKSHKQKFSAITLSLKQTVLTITTDTLEDITLESGLFEKKATFFEEVYGIKPLIKQKRSKSL</sequence>
<dbReference type="CDD" id="cd24006">
    <property type="entry name" value="ASKHA_NBD_PPX_GppA"/>
    <property type="match status" value="1"/>
</dbReference>
<accession>A0A1I6L4H2</accession>
<proteinExistence type="inferred from homology"/>
<dbReference type="Gene3D" id="3.30.420.40">
    <property type="match status" value="1"/>
</dbReference>
<keyword evidence="5" id="KW-1185">Reference proteome</keyword>
<dbReference type="RefSeq" id="WP_092562594.1">
    <property type="nucleotide sequence ID" value="NZ_FOYZ01000013.1"/>
</dbReference>
<gene>
    <name evidence="4" type="ORF">SAMN05661086_03054</name>
</gene>
<organism evidence="4 5">
    <name type="scientific">Anaeromicropila populeti</name>
    <dbReference type="NCBI Taxonomy" id="37658"/>
    <lineage>
        <taxon>Bacteria</taxon>
        <taxon>Bacillati</taxon>
        <taxon>Bacillota</taxon>
        <taxon>Clostridia</taxon>
        <taxon>Lachnospirales</taxon>
        <taxon>Lachnospiraceae</taxon>
        <taxon>Anaeromicropila</taxon>
    </lineage>
</organism>
<dbReference type="InterPro" id="IPR043129">
    <property type="entry name" value="ATPase_NBD"/>
</dbReference>
<protein>
    <submittedName>
        <fullName evidence="4">Exopolyphosphatase / guanosine-5'-triphosphate,3'-diphosphate pyrophosphatase</fullName>
    </submittedName>
</protein>
<dbReference type="PANTHER" id="PTHR30005">
    <property type="entry name" value="EXOPOLYPHOSPHATASE"/>
    <property type="match status" value="1"/>
</dbReference>
<evidence type="ECO:0000313" key="5">
    <source>
        <dbReference type="Proteomes" id="UP000199659"/>
    </source>
</evidence>
<dbReference type="AlphaFoldDB" id="A0A1I6L4H2"/>
<dbReference type="STRING" id="37658.SAMN05661086_03054"/>
<dbReference type="InterPro" id="IPR003695">
    <property type="entry name" value="Ppx_GppA_N"/>
</dbReference>
<name>A0A1I6L4H2_9FIRM</name>
<dbReference type="Gene3D" id="3.30.420.150">
    <property type="entry name" value="Exopolyphosphatase. Domain 2"/>
    <property type="match status" value="1"/>
</dbReference>
<dbReference type="InterPro" id="IPR048950">
    <property type="entry name" value="Ppx_GppA_C"/>
</dbReference>
<dbReference type="PANTHER" id="PTHR30005:SF0">
    <property type="entry name" value="RETROGRADE REGULATION PROTEIN 2"/>
    <property type="match status" value="1"/>
</dbReference>
<evidence type="ECO:0000313" key="4">
    <source>
        <dbReference type="EMBL" id="SFR98317.1"/>
    </source>
</evidence>
<reference evidence="4 5" key="1">
    <citation type="submission" date="2016-10" db="EMBL/GenBank/DDBJ databases">
        <authorList>
            <person name="de Groot N.N."/>
        </authorList>
    </citation>
    <scope>NUCLEOTIDE SEQUENCE [LARGE SCALE GENOMIC DNA]</scope>
    <source>
        <strain evidence="4 5">743A</strain>
    </source>
</reference>
<dbReference type="SUPFAM" id="SSF109604">
    <property type="entry name" value="HD-domain/PDEase-like"/>
    <property type="match status" value="1"/>
</dbReference>
<comment type="similarity">
    <text evidence="1">Belongs to the GppA/Ppx family.</text>
</comment>
<dbReference type="SUPFAM" id="SSF53067">
    <property type="entry name" value="Actin-like ATPase domain"/>
    <property type="match status" value="2"/>
</dbReference>
<dbReference type="Proteomes" id="UP000199659">
    <property type="component" value="Unassembled WGS sequence"/>
</dbReference>
<dbReference type="GO" id="GO:0016462">
    <property type="term" value="F:pyrophosphatase activity"/>
    <property type="evidence" value="ECO:0007669"/>
    <property type="project" value="TreeGrafter"/>
</dbReference>
<dbReference type="InterPro" id="IPR050273">
    <property type="entry name" value="GppA/Ppx_hydrolase"/>
</dbReference>